<dbReference type="Pfam" id="PF01551">
    <property type="entry name" value="Peptidase_M23"/>
    <property type="match status" value="1"/>
</dbReference>
<proteinExistence type="predicted"/>
<feature type="domain" description="M23ase beta-sheet core" evidence="2">
    <location>
        <begin position="311"/>
        <end position="405"/>
    </location>
</feature>
<evidence type="ECO:0000313" key="3">
    <source>
        <dbReference type="EMBL" id="EAT17198.1"/>
    </source>
</evidence>
<evidence type="ECO:0000259" key="2">
    <source>
        <dbReference type="Pfam" id="PF01551"/>
    </source>
</evidence>
<dbReference type="PANTHER" id="PTHR21666:SF289">
    <property type="entry name" value="L-ALA--D-GLU ENDOPEPTIDASE"/>
    <property type="match status" value="1"/>
</dbReference>
<dbReference type="Gene3D" id="2.70.70.10">
    <property type="entry name" value="Glucose Permease (Domain IIA)"/>
    <property type="match status" value="1"/>
</dbReference>
<dbReference type="InterPro" id="IPR011055">
    <property type="entry name" value="Dup_hybrid_motif"/>
</dbReference>
<protein>
    <submittedName>
        <fullName evidence="3">Peptidase M23B</fullName>
    </submittedName>
</protein>
<evidence type="ECO:0000256" key="1">
    <source>
        <dbReference type="ARBA" id="ARBA00022729"/>
    </source>
</evidence>
<reference evidence="3" key="2">
    <citation type="submission" date="2006-05" db="EMBL/GenBank/DDBJ databases">
        <title>Sequencing of the draft genome and assembly of Desulfuromonas acetoxidans DSM 684.</title>
        <authorList>
            <consortium name="US DOE Joint Genome Institute (JGI-PGF)"/>
            <person name="Copeland A."/>
            <person name="Lucas S."/>
            <person name="Lapidus A."/>
            <person name="Barry K."/>
            <person name="Detter J.C."/>
            <person name="Glavina del Rio T."/>
            <person name="Hammon N."/>
            <person name="Israni S."/>
            <person name="Dalin E."/>
            <person name="Tice H."/>
            <person name="Bruce D."/>
            <person name="Pitluck S."/>
            <person name="Richardson P."/>
        </authorList>
    </citation>
    <scope>NUCLEOTIDE SEQUENCE [LARGE SCALE GENOMIC DNA]</scope>
    <source>
        <strain evidence="3">DSM 684</strain>
    </source>
</reference>
<organism evidence="3 4">
    <name type="scientific">Desulfuromonas acetoxidans (strain DSM 684 / 11070)</name>
    <dbReference type="NCBI Taxonomy" id="281689"/>
    <lineage>
        <taxon>Bacteria</taxon>
        <taxon>Pseudomonadati</taxon>
        <taxon>Thermodesulfobacteriota</taxon>
        <taxon>Desulfuromonadia</taxon>
        <taxon>Desulfuromonadales</taxon>
        <taxon>Desulfuromonadaceae</taxon>
        <taxon>Desulfuromonas</taxon>
    </lineage>
</organism>
<evidence type="ECO:0000313" key="4">
    <source>
        <dbReference type="Proteomes" id="UP000005695"/>
    </source>
</evidence>
<sequence>MLIIVAALIGGGYYYFRDTAAPELSLDPPAGSIQKNSVLTLTLDDATSGLARVEVKILQQGKEIPVLKKDYPLETFQVREQLPMGNLLLEDGPLTVEITAADRAIYHFGKGNIATATISLTRDSRPPIISVHSVAHNLNQGGAGLIAYSVSEPVTRSGIQIGEAFFPGYEQPSGVYLCLFAFPYNVDSEEVPRLIAEDQAENIGMGGFYYHLNRKNFRSDKIGISDGFLNRKMPQFQHLFPDAATPLDVFLKVNRELRPKNRARLRDIGHDTATQFVWTKSFLRQPNAANRAMFGDRRAYIYNGNKIDNQTHLGIDLASIARADVPASNTGRVVFADFMGIYGQCIIIDHGLGLQSLYAHLSRMDVQVGDQVERGQIIAKTGATGLAGGDHLHFGIVISGIPVNPIEWWDHNWVTNNITSKLDLTKR</sequence>
<dbReference type="PANTHER" id="PTHR21666">
    <property type="entry name" value="PEPTIDASE-RELATED"/>
    <property type="match status" value="1"/>
</dbReference>
<dbReference type="InterPro" id="IPR050570">
    <property type="entry name" value="Cell_wall_metabolism_enzyme"/>
</dbReference>
<keyword evidence="4" id="KW-1185">Reference proteome</keyword>
<reference evidence="3" key="1">
    <citation type="submission" date="2006-05" db="EMBL/GenBank/DDBJ databases">
        <title>Annotation of the draft genome assembly of Desulfuromonas acetoxidans DSM 684.</title>
        <authorList>
            <consortium name="US DOE Joint Genome Institute (JGI-ORNL)"/>
            <person name="Larimer F."/>
            <person name="Land M."/>
            <person name="Hauser L."/>
        </authorList>
    </citation>
    <scope>NUCLEOTIDE SEQUENCE [LARGE SCALE GENOMIC DNA]</scope>
    <source>
        <strain evidence="3">DSM 684</strain>
    </source>
</reference>
<accession>Q1K4A5</accession>
<comment type="caution">
    <text evidence="3">The sequence shown here is derived from an EMBL/GenBank/DDBJ whole genome shotgun (WGS) entry which is preliminary data.</text>
</comment>
<dbReference type="CDD" id="cd12797">
    <property type="entry name" value="M23_peptidase"/>
    <property type="match status" value="1"/>
</dbReference>
<dbReference type="OrthoDB" id="9765786at2"/>
<dbReference type="SUPFAM" id="SSF51261">
    <property type="entry name" value="Duplicated hybrid motif"/>
    <property type="match status" value="1"/>
</dbReference>
<gene>
    <name evidence="3" type="ORF">Dace_3064</name>
</gene>
<dbReference type="GO" id="GO:0004222">
    <property type="term" value="F:metalloendopeptidase activity"/>
    <property type="evidence" value="ECO:0007669"/>
    <property type="project" value="TreeGrafter"/>
</dbReference>
<dbReference type="Proteomes" id="UP000005695">
    <property type="component" value="Unassembled WGS sequence"/>
</dbReference>
<dbReference type="AlphaFoldDB" id="Q1K4A5"/>
<dbReference type="EMBL" id="AAEW02000001">
    <property type="protein sequence ID" value="EAT17198.1"/>
    <property type="molecule type" value="Genomic_DNA"/>
</dbReference>
<keyword evidence="1" id="KW-0732">Signal</keyword>
<name>Q1K4A5_DESA6</name>
<dbReference type="InterPro" id="IPR016047">
    <property type="entry name" value="M23ase_b-sheet_dom"/>
</dbReference>